<evidence type="ECO:0000256" key="1">
    <source>
        <dbReference type="SAM" id="MobiDB-lite"/>
    </source>
</evidence>
<feature type="region of interest" description="Disordered" evidence="1">
    <location>
        <begin position="1"/>
        <end position="25"/>
    </location>
</feature>
<sequence>MTFSSGLPASLPNTGPSAPSAPPDPIASRAAASCLTFNAPRRGISHARC</sequence>
<feature type="compositionally biased region" description="Polar residues" evidence="1">
    <location>
        <begin position="1"/>
        <end position="15"/>
    </location>
</feature>
<name>A0A087SK36_AUXPR</name>
<evidence type="ECO:0000313" key="3">
    <source>
        <dbReference type="Proteomes" id="UP000028924"/>
    </source>
</evidence>
<dbReference type="EMBL" id="KL662126">
    <property type="protein sequence ID" value="KFM26090.1"/>
    <property type="molecule type" value="Genomic_DNA"/>
</dbReference>
<proteinExistence type="predicted"/>
<dbReference type="RefSeq" id="XP_011398986.1">
    <property type="nucleotide sequence ID" value="XM_011400684.1"/>
</dbReference>
<reference evidence="2 3" key="1">
    <citation type="journal article" date="2014" name="BMC Genomics">
        <title>Oil accumulation mechanisms of the oleaginous microalga Chlorella protothecoides revealed through its genome, transcriptomes, and proteomes.</title>
        <authorList>
            <person name="Gao C."/>
            <person name="Wang Y."/>
            <person name="Shen Y."/>
            <person name="Yan D."/>
            <person name="He X."/>
            <person name="Dai J."/>
            <person name="Wu Q."/>
        </authorList>
    </citation>
    <scope>NUCLEOTIDE SEQUENCE [LARGE SCALE GENOMIC DNA]</scope>
    <source>
        <strain evidence="2 3">0710</strain>
    </source>
</reference>
<gene>
    <name evidence="2" type="ORF">F751_6241</name>
</gene>
<protein>
    <submittedName>
        <fullName evidence="2">Uncharacterized protein</fullName>
    </submittedName>
</protein>
<dbReference type="GeneID" id="23617632"/>
<accession>A0A087SK36</accession>
<evidence type="ECO:0000313" key="2">
    <source>
        <dbReference type="EMBL" id="KFM26090.1"/>
    </source>
</evidence>
<dbReference type="KEGG" id="apro:F751_6241"/>
<dbReference type="AlphaFoldDB" id="A0A087SK36"/>
<dbReference type="Proteomes" id="UP000028924">
    <property type="component" value="Unassembled WGS sequence"/>
</dbReference>
<keyword evidence="3" id="KW-1185">Reference proteome</keyword>
<organism evidence="2 3">
    <name type="scientific">Auxenochlorella protothecoides</name>
    <name type="common">Green microalga</name>
    <name type="synonym">Chlorella protothecoides</name>
    <dbReference type="NCBI Taxonomy" id="3075"/>
    <lineage>
        <taxon>Eukaryota</taxon>
        <taxon>Viridiplantae</taxon>
        <taxon>Chlorophyta</taxon>
        <taxon>core chlorophytes</taxon>
        <taxon>Trebouxiophyceae</taxon>
        <taxon>Chlorellales</taxon>
        <taxon>Chlorellaceae</taxon>
        <taxon>Auxenochlorella</taxon>
    </lineage>
</organism>